<dbReference type="EMBL" id="CP081869">
    <property type="protein sequence ID" value="QZO01257.1"/>
    <property type="molecule type" value="Genomic_DNA"/>
</dbReference>
<evidence type="ECO:0000313" key="4">
    <source>
        <dbReference type="Proteomes" id="UP000825701"/>
    </source>
</evidence>
<accession>A0A9E6RBM9</accession>
<dbReference type="CDD" id="cd05233">
    <property type="entry name" value="SDR_c"/>
    <property type="match status" value="1"/>
</dbReference>
<dbReference type="SUPFAM" id="SSF51735">
    <property type="entry name" value="NAD(P)-binding Rossmann-fold domains"/>
    <property type="match status" value="1"/>
</dbReference>
<dbReference type="PANTHER" id="PTHR24321:SF8">
    <property type="entry name" value="ESTRADIOL 17-BETA-DEHYDROGENASE 8-RELATED"/>
    <property type="match status" value="1"/>
</dbReference>
<dbReference type="PANTHER" id="PTHR24321">
    <property type="entry name" value="DEHYDROGENASES, SHORT CHAIN"/>
    <property type="match status" value="1"/>
</dbReference>
<sequence length="117" mass="12265">MPRFTASIHAFASRPRLSGYSTTKGAVMAMTRGLALELGPDKIRVNAVCPGPVDTAMLRGFAKTEEARDRISTGVWGLKRLGSPEEAAGPILWLASDESTFVTGAAFVVDGGTLAAI</sequence>
<evidence type="ECO:0000256" key="2">
    <source>
        <dbReference type="ARBA" id="ARBA00023002"/>
    </source>
</evidence>
<evidence type="ECO:0000313" key="3">
    <source>
        <dbReference type="EMBL" id="QZO01257.1"/>
    </source>
</evidence>
<reference evidence="3" key="1">
    <citation type="submission" date="2021-08" db="EMBL/GenBank/DDBJ databases">
        <authorList>
            <person name="Zhang H."/>
            <person name="Xu M."/>
            <person name="Yu Z."/>
            <person name="Yang L."/>
            <person name="Cai Y."/>
        </authorList>
    </citation>
    <scope>NUCLEOTIDE SEQUENCE</scope>
    <source>
        <strain evidence="3">CHL1</strain>
    </source>
</reference>
<dbReference type="InterPro" id="IPR036291">
    <property type="entry name" value="NAD(P)-bd_dom_sf"/>
</dbReference>
<dbReference type="KEGG" id="cmet:K6K41_06970"/>
<dbReference type="InterPro" id="IPR002347">
    <property type="entry name" value="SDR_fam"/>
</dbReference>
<gene>
    <name evidence="3" type="ORF">K6K41_06970</name>
</gene>
<dbReference type="InterPro" id="IPR020904">
    <property type="entry name" value="Sc_DH/Rdtase_CS"/>
</dbReference>
<keyword evidence="4" id="KW-1185">Reference proteome</keyword>
<name>A0A9E6RBM9_9HYPH</name>
<dbReference type="RefSeq" id="WP_261404499.1">
    <property type="nucleotide sequence ID" value="NZ_CP081869.1"/>
</dbReference>
<dbReference type="Gene3D" id="3.40.50.720">
    <property type="entry name" value="NAD(P)-binding Rossmann-like Domain"/>
    <property type="match status" value="1"/>
</dbReference>
<dbReference type="PRINTS" id="PR00081">
    <property type="entry name" value="GDHRDH"/>
</dbReference>
<organism evidence="3 4">
    <name type="scientific">Chenggangzhangella methanolivorans</name>
    <dbReference type="NCBI Taxonomy" id="1437009"/>
    <lineage>
        <taxon>Bacteria</taxon>
        <taxon>Pseudomonadati</taxon>
        <taxon>Pseudomonadota</taxon>
        <taxon>Alphaproteobacteria</taxon>
        <taxon>Hyphomicrobiales</taxon>
        <taxon>Methylopilaceae</taxon>
        <taxon>Chenggangzhangella</taxon>
    </lineage>
</organism>
<dbReference type="GO" id="GO:0016491">
    <property type="term" value="F:oxidoreductase activity"/>
    <property type="evidence" value="ECO:0007669"/>
    <property type="project" value="UniProtKB-KW"/>
</dbReference>
<dbReference type="Proteomes" id="UP000825701">
    <property type="component" value="Chromosome"/>
</dbReference>
<dbReference type="Pfam" id="PF13561">
    <property type="entry name" value="adh_short_C2"/>
    <property type="match status" value="1"/>
</dbReference>
<proteinExistence type="inferred from homology"/>
<comment type="similarity">
    <text evidence="1">Belongs to the short-chain dehydrogenases/reductases (SDR) family.</text>
</comment>
<evidence type="ECO:0000256" key="1">
    <source>
        <dbReference type="ARBA" id="ARBA00006484"/>
    </source>
</evidence>
<protein>
    <submittedName>
        <fullName evidence="3">SDR family oxidoreductase</fullName>
    </submittedName>
</protein>
<dbReference type="AlphaFoldDB" id="A0A9E6RBM9"/>
<dbReference type="PROSITE" id="PS00061">
    <property type="entry name" value="ADH_SHORT"/>
    <property type="match status" value="1"/>
</dbReference>
<keyword evidence="2" id="KW-0560">Oxidoreductase</keyword>